<dbReference type="Pfam" id="PF17876">
    <property type="entry name" value="CSD2"/>
    <property type="match status" value="1"/>
</dbReference>
<evidence type="ECO:0000256" key="7">
    <source>
        <dbReference type="ARBA" id="ARBA00022884"/>
    </source>
</evidence>
<dbReference type="InterPro" id="IPR001900">
    <property type="entry name" value="RNase_II/R"/>
</dbReference>
<evidence type="ECO:0000259" key="10">
    <source>
        <dbReference type="PROSITE" id="PS50126"/>
    </source>
</evidence>
<dbReference type="EMBL" id="PKGY01000001">
    <property type="protein sequence ID" value="PKZ23119.1"/>
    <property type="molecule type" value="Genomic_DNA"/>
</dbReference>
<dbReference type="NCBIfam" id="TIGR00358">
    <property type="entry name" value="3_prime_RNase"/>
    <property type="match status" value="1"/>
</dbReference>
<comment type="catalytic activity">
    <reaction evidence="1 8">
        <text>Exonucleolytic cleavage in the 3'- to 5'-direction to yield nucleoside 5'-phosphates.</text>
        <dbReference type="EC" id="3.1.13.1"/>
    </reaction>
</comment>
<comment type="similarity">
    <text evidence="8">Belongs to the RNR ribonuclease family. RNase R subfamily.</text>
</comment>
<feature type="compositionally biased region" description="Basic residues" evidence="9">
    <location>
        <begin position="732"/>
        <end position="745"/>
    </location>
</feature>
<dbReference type="GO" id="GO:0008859">
    <property type="term" value="F:exoribonuclease II activity"/>
    <property type="evidence" value="ECO:0007669"/>
    <property type="project" value="UniProtKB-UniRule"/>
</dbReference>
<accession>A0A0X8FCS4</accession>
<dbReference type="SMART" id="SM00955">
    <property type="entry name" value="RNB"/>
    <property type="match status" value="1"/>
</dbReference>
<evidence type="ECO:0000256" key="9">
    <source>
        <dbReference type="SAM" id="MobiDB-lite"/>
    </source>
</evidence>
<dbReference type="InterPro" id="IPR004476">
    <property type="entry name" value="RNase_II/RNase_R"/>
</dbReference>
<dbReference type="SUPFAM" id="SSF50249">
    <property type="entry name" value="Nucleic acid-binding proteins"/>
    <property type="match status" value="4"/>
</dbReference>
<dbReference type="RefSeq" id="WP_067976387.1">
    <property type="nucleotide sequence ID" value="NZ_CAJHKM010000003.1"/>
</dbReference>
<feature type="compositionally biased region" description="Basic residues" evidence="9">
    <location>
        <begin position="753"/>
        <end position="779"/>
    </location>
</feature>
<dbReference type="InterPro" id="IPR050180">
    <property type="entry name" value="RNR_Ribonuclease"/>
</dbReference>
<dbReference type="NCBIfam" id="TIGR02063">
    <property type="entry name" value="RNase_R"/>
    <property type="match status" value="1"/>
</dbReference>
<dbReference type="Proteomes" id="UP000234239">
    <property type="component" value="Unassembled WGS sequence"/>
</dbReference>
<evidence type="ECO:0000256" key="4">
    <source>
        <dbReference type="ARBA" id="ARBA00022722"/>
    </source>
</evidence>
<dbReference type="GO" id="GO:0005829">
    <property type="term" value="C:cytosol"/>
    <property type="evidence" value="ECO:0007669"/>
    <property type="project" value="TreeGrafter"/>
</dbReference>
<dbReference type="PANTHER" id="PTHR23355">
    <property type="entry name" value="RIBONUCLEASE"/>
    <property type="match status" value="1"/>
</dbReference>
<dbReference type="OrthoDB" id="9764149at2"/>
<dbReference type="InterPro" id="IPR040476">
    <property type="entry name" value="CSD2"/>
</dbReference>
<comment type="subcellular location">
    <subcellularLocation>
        <location evidence="2 8">Cytoplasm</location>
    </subcellularLocation>
</comment>
<dbReference type="Pfam" id="PF00575">
    <property type="entry name" value="S1"/>
    <property type="match status" value="1"/>
</dbReference>
<evidence type="ECO:0000313" key="13">
    <source>
        <dbReference type="Proteomes" id="UP000069912"/>
    </source>
</evidence>
<dbReference type="Pfam" id="PF08206">
    <property type="entry name" value="OB_RNB"/>
    <property type="match status" value="1"/>
</dbReference>
<dbReference type="SMART" id="SM00357">
    <property type="entry name" value="CSP"/>
    <property type="match status" value="1"/>
</dbReference>
<sequence>MNKEQVKDQLLQAIKTSDQGQTASDYSKLLGYDAAKDFTDFVNLVAELERQHEIVILEDGTLGLSQDYDQLTGRLSVNKKGFGFVSVENMERDIFIPAKDLNGGMNGDTVQVEITQEAKEWEDKSAEGKINQVLERANQQVVGEFYPFSDDDQKKYQAIGYIKPLNHSLGQMTCLVTDQGLKPVEGEIVRAEIVAYPTAKLAMTCRVLVKETVGHKDAPGTDILAVLAMFDIPHEFPEEVMAEAEAVSETISSEDLEGRMDLRDQLTITIDGADAKDLDDAISLKTLVDGGYELGVHIADVSYYVKENSAIDQEAFDRGTSVYLTDRVVPMLPQRLSNGICSLQEGVDRLAMSCLMTLSKTGQVTDYQIGPSVIQSDHRMTYSDVNAILSGQGQDLRGQYQDIVAMLEGMADLHHILEAKRKHRGAIDFDTSEAKIIVDETGFPVDIQLRERGLGERMIESFMLAANETVARHYTLAKKDFIYRVHEHPDMDRMQNFLQFVTAMGVKVKGTSSDIKPKELQQILKKIEGESYEPVVKMMMLRSMQQAHYDTEALGHFGLAAEDYTHFTSPIRRYPDLIVHRLIRQYANHESNTSTQKNLGEIAEQSSKRERRSVDAEREVDSLKKTEFMLDKVGETFPAIISSVTNFGLFVQLENTIEGMIHVSSLKDDYYNFIESHLVLIGERTGRTFKIGDPIEVKLINADVDSRQLDFRLVEEEAESKQGKDQQAGQSKAKKKGKGKHHKAKPKDFKSPKKDKKGHPKKKHGKGKKGKKSSQHKHKGQGDFKIRKRQK</sequence>
<evidence type="ECO:0000313" key="11">
    <source>
        <dbReference type="EMBL" id="AMB94875.1"/>
    </source>
</evidence>
<dbReference type="Proteomes" id="UP000069912">
    <property type="component" value="Chromosome"/>
</dbReference>
<evidence type="ECO:0000256" key="8">
    <source>
        <dbReference type="HAMAP-Rule" id="MF_01895"/>
    </source>
</evidence>
<dbReference type="GeneID" id="92904197"/>
<reference evidence="13" key="2">
    <citation type="submission" date="2016-01" db="EMBL/GenBank/DDBJ databases">
        <title>Six Aerococcus type strain genome sequencing and assembly using PacBio and Illumina Hiseq.</title>
        <authorList>
            <person name="Carkaci D."/>
            <person name="Dargis R."/>
            <person name="Nielsen X.C."/>
            <person name="Skovgaard O."/>
            <person name="Fuursted K."/>
            <person name="Christensen J.J."/>
        </authorList>
    </citation>
    <scope>NUCLEOTIDE SEQUENCE [LARGE SCALE GENOMIC DNA]</scope>
    <source>
        <strain evidence="13">CCUG43001</strain>
    </source>
</reference>
<keyword evidence="4 8" id="KW-0540">Nuclease</keyword>
<keyword evidence="13" id="KW-1185">Reference proteome</keyword>
<evidence type="ECO:0000313" key="14">
    <source>
        <dbReference type="Proteomes" id="UP000234239"/>
    </source>
</evidence>
<dbReference type="InterPro" id="IPR011805">
    <property type="entry name" value="RNase_R"/>
</dbReference>
<reference evidence="12 14" key="3">
    <citation type="submission" date="2017-12" db="EMBL/GenBank/DDBJ databases">
        <title>Phylogenetic diversity of female urinary microbiome.</title>
        <authorList>
            <person name="Thomas-White K."/>
            <person name="Wolfe A.J."/>
        </authorList>
    </citation>
    <scope>NUCLEOTIDE SEQUENCE [LARGE SCALE GENOMIC DNA]</scope>
    <source>
        <strain evidence="12 14">UMB0139</strain>
    </source>
</reference>
<dbReference type="PANTHER" id="PTHR23355:SF9">
    <property type="entry name" value="DIS3-LIKE EXONUCLEASE 2"/>
    <property type="match status" value="1"/>
</dbReference>
<dbReference type="EC" id="3.1.13.1" evidence="8"/>
<evidence type="ECO:0000256" key="3">
    <source>
        <dbReference type="ARBA" id="ARBA00022490"/>
    </source>
</evidence>
<dbReference type="AlphaFoldDB" id="A0A0X8FCS4"/>
<dbReference type="PROSITE" id="PS01175">
    <property type="entry name" value="RIBONUCLEASE_II"/>
    <property type="match status" value="1"/>
</dbReference>
<dbReference type="InterPro" id="IPR003029">
    <property type="entry name" value="S1_domain"/>
</dbReference>
<name>A0A0X8FCS4_9LACT</name>
<proteinExistence type="inferred from homology"/>
<dbReference type="InterPro" id="IPR022966">
    <property type="entry name" value="RNase_II/R_CS"/>
</dbReference>
<dbReference type="CDD" id="cd04471">
    <property type="entry name" value="S1_RNase_R"/>
    <property type="match status" value="1"/>
</dbReference>
<organism evidence="11 13">
    <name type="scientific">Aerococcus sanguinicola</name>
    <dbReference type="NCBI Taxonomy" id="119206"/>
    <lineage>
        <taxon>Bacteria</taxon>
        <taxon>Bacillati</taxon>
        <taxon>Bacillota</taxon>
        <taxon>Bacilli</taxon>
        <taxon>Lactobacillales</taxon>
        <taxon>Aerococcaceae</taxon>
        <taxon>Aerococcus</taxon>
    </lineage>
</organism>
<evidence type="ECO:0000256" key="5">
    <source>
        <dbReference type="ARBA" id="ARBA00022801"/>
    </source>
</evidence>
<keyword evidence="3 8" id="KW-0963">Cytoplasm</keyword>
<dbReference type="InterPro" id="IPR013223">
    <property type="entry name" value="RNase_B_OB_dom"/>
</dbReference>
<feature type="compositionally biased region" description="Basic and acidic residues" evidence="9">
    <location>
        <begin position="715"/>
        <end position="724"/>
    </location>
</feature>
<dbReference type="SMART" id="SM00316">
    <property type="entry name" value="S1"/>
    <property type="match status" value="1"/>
</dbReference>
<dbReference type="HAMAP" id="MF_01895">
    <property type="entry name" value="RNase_R"/>
    <property type="match status" value="1"/>
</dbReference>
<dbReference type="EMBL" id="CP014160">
    <property type="protein sequence ID" value="AMB94875.1"/>
    <property type="molecule type" value="Genomic_DNA"/>
</dbReference>
<evidence type="ECO:0000256" key="6">
    <source>
        <dbReference type="ARBA" id="ARBA00022839"/>
    </source>
</evidence>
<feature type="region of interest" description="Disordered" evidence="9">
    <location>
        <begin position="715"/>
        <end position="791"/>
    </location>
</feature>
<evidence type="ECO:0000313" key="12">
    <source>
        <dbReference type="EMBL" id="PKZ23119.1"/>
    </source>
</evidence>
<dbReference type="GO" id="GO:0003723">
    <property type="term" value="F:RNA binding"/>
    <property type="evidence" value="ECO:0007669"/>
    <property type="project" value="UniProtKB-UniRule"/>
</dbReference>
<keyword evidence="6 8" id="KW-0269">Exonuclease</keyword>
<keyword evidence="5 8" id="KW-0378">Hydrolase</keyword>
<feature type="domain" description="S1 motif" evidence="10">
    <location>
        <begin position="634"/>
        <end position="714"/>
    </location>
</feature>
<protein>
    <recommendedName>
        <fullName evidence="8">Ribonuclease R</fullName>
        <shortName evidence="8">RNase R</shortName>
        <ecNumber evidence="8">3.1.13.1</ecNumber>
    </recommendedName>
</protein>
<reference evidence="11 13" key="1">
    <citation type="journal article" date="2016" name="Genome Announc.">
        <title>Complete Genome Sequences of Aerococcus christensenii CCUG 28831T, Aerococcus sanguinicola CCUG 43001T, Aerococcus urinae CCUG 36881T, Aerococcus urinaeequi CCUG 28094T, Aerococcus urinaehominis CCUG 42038 BT, and Aerococcus viridans CCUG 4311T.</title>
        <authorList>
            <person name="Carkaci D."/>
            <person name="Dargis R."/>
            <person name="Nielsen X.C."/>
            <person name="Skovgaard O."/>
            <person name="Fuursted K."/>
            <person name="Christensen J.J."/>
        </authorList>
    </citation>
    <scope>NUCLEOTIDE SEQUENCE [LARGE SCALE GENOMIC DNA]</scope>
    <source>
        <strain evidence="11 13">CCUG43001</strain>
    </source>
</reference>
<gene>
    <name evidence="8 12" type="primary">rnr</name>
    <name evidence="11" type="ORF">AWM72_08950</name>
    <name evidence="12" type="ORF">CYJ28_00800</name>
</gene>
<dbReference type="PROSITE" id="PS50126">
    <property type="entry name" value="S1"/>
    <property type="match status" value="1"/>
</dbReference>
<dbReference type="GO" id="GO:0006402">
    <property type="term" value="P:mRNA catabolic process"/>
    <property type="evidence" value="ECO:0007669"/>
    <property type="project" value="TreeGrafter"/>
</dbReference>
<keyword evidence="7 8" id="KW-0694">RNA-binding</keyword>
<evidence type="ECO:0000256" key="2">
    <source>
        <dbReference type="ARBA" id="ARBA00004496"/>
    </source>
</evidence>
<dbReference type="InterPro" id="IPR011129">
    <property type="entry name" value="CSD"/>
</dbReference>
<evidence type="ECO:0000256" key="1">
    <source>
        <dbReference type="ARBA" id="ARBA00001849"/>
    </source>
</evidence>
<dbReference type="Pfam" id="PF00773">
    <property type="entry name" value="RNB"/>
    <property type="match status" value="1"/>
</dbReference>
<dbReference type="KEGG" id="asan:AWM72_08950"/>
<comment type="function">
    <text evidence="8">3'-5' exoribonuclease that releases 5'-nucleoside monophosphates and is involved in maturation of structured RNAs.</text>
</comment>
<dbReference type="InterPro" id="IPR012340">
    <property type="entry name" value="NA-bd_OB-fold"/>
</dbReference>
<dbReference type="Gene3D" id="2.40.50.140">
    <property type="entry name" value="Nucleic acid-binding proteins"/>
    <property type="match status" value="2"/>
</dbReference>